<evidence type="ECO:0000259" key="5">
    <source>
        <dbReference type="PROSITE" id="PS51762"/>
    </source>
</evidence>
<comment type="similarity">
    <text evidence="1">Belongs to the glycosyl hydrolase 16 family.</text>
</comment>
<dbReference type="InterPro" id="IPR050546">
    <property type="entry name" value="Glycosyl_Hydrlase_16"/>
</dbReference>
<feature type="domain" description="GH16" evidence="5">
    <location>
        <begin position="222"/>
        <end position="457"/>
    </location>
</feature>
<evidence type="ECO:0000313" key="6">
    <source>
        <dbReference type="EMBL" id="RKS72749.1"/>
    </source>
</evidence>
<keyword evidence="4" id="KW-0732">Signal</keyword>
<feature type="region of interest" description="Disordered" evidence="3">
    <location>
        <begin position="188"/>
        <end position="218"/>
    </location>
</feature>
<dbReference type="PANTHER" id="PTHR10963">
    <property type="entry name" value="GLYCOSYL HYDROLASE-RELATED"/>
    <property type="match status" value="1"/>
</dbReference>
<dbReference type="SUPFAM" id="SSF49785">
    <property type="entry name" value="Galactose-binding domain-like"/>
    <property type="match status" value="1"/>
</dbReference>
<dbReference type="InterPro" id="IPR013320">
    <property type="entry name" value="ConA-like_dom_sf"/>
</dbReference>
<dbReference type="EMBL" id="RBWV01000013">
    <property type="protein sequence ID" value="RKS72749.1"/>
    <property type="molecule type" value="Genomic_DNA"/>
</dbReference>
<dbReference type="Proteomes" id="UP000281955">
    <property type="component" value="Unassembled WGS sequence"/>
</dbReference>
<reference evidence="6 7" key="1">
    <citation type="submission" date="2018-10" db="EMBL/GenBank/DDBJ databases">
        <title>Genomic Encyclopedia of Archaeal and Bacterial Type Strains, Phase II (KMG-II): from individual species to whole genera.</title>
        <authorList>
            <person name="Goeker M."/>
        </authorList>
    </citation>
    <scope>NUCLEOTIDE SEQUENCE [LARGE SCALE GENOMIC DNA]</scope>
    <source>
        <strain evidence="6 7">RP-AC37</strain>
    </source>
</reference>
<dbReference type="CDD" id="cd08023">
    <property type="entry name" value="GH16_laminarinase_like"/>
    <property type="match status" value="1"/>
</dbReference>
<evidence type="ECO:0000256" key="1">
    <source>
        <dbReference type="ARBA" id="ARBA00006865"/>
    </source>
</evidence>
<dbReference type="PROSITE" id="PS51762">
    <property type="entry name" value="GH16_2"/>
    <property type="match status" value="1"/>
</dbReference>
<feature type="chain" id="PRO_5019511417" evidence="4">
    <location>
        <begin position="37"/>
        <end position="457"/>
    </location>
</feature>
<dbReference type="SUPFAM" id="SSF49899">
    <property type="entry name" value="Concanavalin A-like lectins/glucanases"/>
    <property type="match status" value="1"/>
</dbReference>
<accession>A0A420XNB8</accession>
<evidence type="ECO:0000256" key="2">
    <source>
        <dbReference type="ARBA" id="ARBA00022801"/>
    </source>
</evidence>
<comment type="caution">
    <text evidence="6">The sequence shown here is derived from an EMBL/GenBank/DDBJ whole genome shotgun (WGS) entry which is preliminary data.</text>
</comment>
<dbReference type="OrthoDB" id="9809583at2"/>
<dbReference type="PROSITE" id="PS51318">
    <property type="entry name" value="TAT"/>
    <property type="match status" value="1"/>
</dbReference>
<evidence type="ECO:0000256" key="3">
    <source>
        <dbReference type="SAM" id="MobiDB-lite"/>
    </source>
</evidence>
<dbReference type="Gene3D" id="2.60.120.260">
    <property type="entry name" value="Galactose-binding domain-like"/>
    <property type="match status" value="1"/>
</dbReference>
<evidence type="ECO:0000313" key="7">
    <source>
        <dbReference type="Proteomes" id="UP000281955"/>
    </source>
</evidence>
<dbReference type="GO" id="GO:0004553">
    <property type="term" value="F:hydrolase activity, hydrolyzing O-glycosyl compounds"/>
    <property type="evidence" value="ECO:0007669"/>
    <property type="project" value="InterPro"/>
</dbReference>
<dbReference type="InterPro" id="IPR003305">
    <property type="entry name" value="CenC_carb-bd"/>
</dbReference>
<dbReference type="InterPro" id="IPR008979">
    <property type="entry name" value="Galactose-bd-like_sf"/>
</dbReference>
<keyword evidence="7" id="KW-1185">Reference proteome</keyword>
<dbReference type="GO" id="GO:0005975">
    <property type="term" value="P:carbohydrate metabolic process"/>
    <property type="evidence" value="ECO:0007669"/>
    <property type="project" value="InterPro"/>
</dbReference>
<dbReference type="Gene3D" id="2.60.120.200">
    <property type="match status" value="1"/>
</dbReference>
<feature type="signal peptide" evidence="4">
    <location>
        <begin position="1"/>
        <end position="36"/>
    </location>
</feature>
<dbReference type="Pfam" id="PF02018">
    <property type="entry name" value="CBM_4_9"/>
    <property type="match status" value="1"/>
</dbReference>
<gene>
    <name evidence="6" type="ORF">CLV35_2998</name>
</gene>
<dbReference type="RefSeq" id="WP_121194251.1">
    <property type="nucleotide sequence ID" value="NZ_RBWV01000013.1"/>
</dbReference>
<feature type="compositionally biased region" description="Pro residues" evidence="3">
    <location>
        <begin position="194"/>
        <end position="210"/>
    </location>
</feature>
<dbReference type="PANTHER" id="PTHR10963:SF55">
    <property type="entry name" value="GLYCOSIDE HYDROLASE FAMILY 16 PROTEIN"/>
    <property type="match status" value="1"/>
</dbReference>
<sequence length="457" mass="48324">MHHPAPTRRPLTAAASLLLVGAVAATLTTTAPHASAAPRDLVANGGFEGGTSGWFASSGSTLSTTGAHHSGSASAHVGNPRSGAATVALNDRTNTVVSTTKGATYTASAWVKASRAGTSAGVRLMEYAGSSLEGQRKGTVWLTDTKWHQVKTTYTAAADGATVDLNVLAWSLAGGGSLDVDDVSLTATGAADAPPAPAPTPTPTPTPTSSPSPSGWHRVWDDEFDGSSVDGSKWNVRNNDHNGYERSCLTNRSKNVSVSGGSLHIVGQRENMKCGGYNGSFTSGYLDTIGKFSTAYGRYEMRAKMPTQAGSSKGLWPAFWLRPDDGGLGELDIMEAVGSDPGEKNYDHVSQTLWYKTDGSVKGQSKAAYPKGGTMSDGYHTYAVEWEKGAIRWYVDGELTYSRDRSTTSWLSAAFDGGRKFHIRLNLQIGGAWPGLPTGHTKFPADYAVDYVRVYQR</sequence>
<dbReference type="AlphaFoldDB" id="A0A420XNB8"/>
<dbReference type="InterPro" id="IPR000757">
    <property type="entry name" value="Beta-glucanase-like"/>
</dbReference>
<keyword evidence="2" id="KW-0378">Hydrolase</keyword>
<dbReference type="Pfam" id="PF00722">
    <property type="entry name" value="Glyco_hydro_16"/>
    <property type="match status" value="1"/>
</dbReference>
<protein>
    <submittedName>
        <fullName evidence="6">Beta-glucanase (GH16 family)</fullName>
    </submittedName>
</protein>
<proteinExistence type="inferred from homology"/>
<dbReference type="InterPro" id="IPR006311">
    <property type="entry name" value="TAT_signal"/>
</dbReference>
<organism evidence="6 7">
    <name type="scientific">Motilibacter peucedani</name>
    <dbReference type="NCBI Taxonomy" id="598650"/>
    <lineage>
        <taxon>Bacteria</taxon>
        <taxon>Bacillati</taxon>
        <taxon>Actinomycetota</taxon>
        <taxon>Actinomycetes</taxon>
        <taxon>Motilibacterales</taxon>
        <taxon>Motilibacteraceae</taxon>
        <taxon>Motilibacter</taxon>
    </lineage>
</organism>
<name>A0A420XNB8_9ACTN</name>
<dbReference type="InParanoid" id="A0A420XNB8"/>
<evidence type="ECO:0000256" key="4">
    <source>
        <dbReference type="SAM" id="SignalP"/>
    </source>
</evidence>